<accession>A0A401ZVK2</accession>
<reference evidence="3" key="1">
    <citation type="submission" date="2018-12" db="EMBL/GenBank/DDBJ databases">
        <title>Tengunoibacter tsumagoiensis gen. nov., sp. nov., Dictyobacter kobayashii sp. nov., D. alpinus sp. nov., and D. joshuensis sp. nov. and description of Dictyobacteraceae fam. nov. within the order Ktedonobacterales isolated from Tengu-no-mugimeshi.</title>
        <authorList>
            <person name="Wang C.M."/>
            <person name="Zheng Y."/>
            <person name="Sakai Y."/>
            <person name="Toyoda A."/>
            <person name="Minakuchi Y."/>
            <person name="Abe K."/>
            <person name="Yokota A."/>
            <person name="Yabe S."/>
        </authorList>
    </citation>
    <scope>NUCLEOTIDE SEQUENCE [LARGE SCALE GENOMIC DNA]</scope>
    <source>
        <strain evidence="3">Uno3</strain>
    </source>
</reference>
<keyword evidence="3" id="KW-1185">Reference proteome</keyword>
<dbReference type="NCBIfam" id="TIGR02677">
    <property type="entry name" value="TIGR02677 family protein"/>
    <property type="match status" value="1"/>
</dbReference>
<comment type="caution">
    <text evidence="2">The sequence shown here is derived from an EMBL/GenBank/DDBJ whole genome shotgun (WGS) entry which is preliminary data.</text>
</comment>
<evidence type="ECO:0008006" key="4">
    <source>
        <dbReference type="Google" id="ProtNLM"/>
    </source>
</evidence>
<evidence type="ECO:0000313" key="3">
    <source>
        <dbReference type="Proteomes" id="UP000287352"/>
    </source>
</evidence>
<feature type="region of interest" description="Disordered" evidence="1">
    <location>
        <begin position="1"/>
        <end position="23"/>
    </location>
</feature>
<protein>
    <recommendedName>
        <fullName evidence="4">TIGR02677 family protein</fullName>
    </recommendedName>
</protein>
<gene>
    <name evidence="2" type="ORF">KTT_06810</name>
</gene>
<dbReference type="InterPro" id="IPR013493">
    <property type="entry name" value="CHP02677"/>
</dbReference>
<evidence type="ECO:0000313" key="2">
    <source>
        <dbReference type="EMBL" id="GCE10822.1"/>
    </source>
</evidence>
<dbReference type="EMBL" id="BIFR01000001">
    <property type="protein sequence ID" value="GCE10822.1"/>
    <property type="molecule type" value="Genomic_DNA"/>
</dbReference>
<sequence length="525" mass="59936">MSLAAEQNSQPTEVSPETSSNRLVSSFKPSGAITLFNYLTPISDRVDWYRSIMRIFLQRSREYRYQLTAQDVLDVLRTEATHEYTLEACRNDLARLVTWGNLSTLYDTSRVTTIADFRSPVLLYQATQEALAIEAFLAEQARIGASEGGLYQGDLPRLWEVLERLDTWLQSERGSYTTERYQEIAEQWRIAFTTWEKLTNDAAQYLGSMNRSSQQAFDIDSFLIYKNIVVLYVQSFAQQLVEYSQSIRTLLADWTQSGKQALLVEVVSEAPPPSQTLVEHQELWHEDVERQVSALLHWFAREMNVNMFLKAAHDAVDKVVHRAHMLATSMRPQTDYVSMLYSLGNRLLTTEDFTAAQMLFAAGFANTLPIHLPEGMTGTPEIAERAGSRPTWQAPATVTRNLRPLYKGYVERTVEQPMRSNQSELAALRQEYEKQQQAQKVRFDRLFSRPILDLATLGRISPDERQMLVQIIDGCLCSATCEYSLSDGTVVTLLNRDEQHMVSLQARDGILTLPRYRLQLVAKVS</sequence>
<dbReference type="Proteomes" id="UP000287352">
    <property type="component" value="Unassembled WGS sequence"/>
</dbReference>
<dbReference type="RefSeq" id="WP_161975248.1">
    <property type="nucleotide sequence ID" value="NZ_BIFR01000001.1"/>
</dbReference>
<dbReference type="Pfam" id="PF09660">
    <property type="entry name" value="DUF2397"/>
    <property type="match status" value="1"/>
</dbReference>
<organism evidence="2 3">
    <name type="scientific">Tengunoibacter tsumagoiensis</name>
    <dbReference type="NCBI Taxonomy" id="2014871"/>
    <lineage>
        <taxon>Bacteria</taxon>
        <taxon>Bacillati</taxon>
        <taxon>Chloroflexota</taxon>
        <taxon>Ktedonobacteria</taxon>
        <taxon>Ktedonobacterales</taxon>
        <taxon>Dictyobacteraceae</taxon>
        <taxon>Tengunoibacter</taxon>
    </lineage>
</organism>
<proteinExistence type="predicted"/>
<dbReference type="AlphaFoldDB" id="A0A401ZVK2"/>
<name>A0A401ZVK2_9CHLR</name>
<evidence type="ECO:0000256" key="1">
    <source>
        <dbReference type="SAM" id="MobiDB-lite"/>
    </source>
</evidence>